<organism evidence="2 3">
    <name type="scientific">Thalassoglobus neptunius</name>
    <dbReference type="NCBI Taxonomy" id="1938619"/>
    <lineage>
        <taxon>Bacteria</taxon>
        <taxon>Pseudomonadati</taxon>
        <taxon>Planctomycetota</taxon>
        <taxon>Planctomycetia</taxon>
        <taxon>Planctomycetales</taxon>
        <taxon>Planctomycetaceae</taxon>
        <taxon>Thalassoglobus</taxon>
    </lineage>
</organism>
<dbReference type="Pfam" id="PF06055">
    <property type="entry name" value="ExoD"/>
    <property type="match status" value="1"/>
</dbReference>
<evidence type="ECO:0000313" key="2">
    <source>
        <dbReference type="EMBL" id="TWT59156.1"/>
    </source>
</evidence>
<feature type="transmembrane region" description="Helical" evidence="1">
    <location>
        <begin position="6"/>
        <end position="32"/>
    </location>
</feature>
<reference evidence="2 3" key="1">
    <citation type="submission" date="2019-02" db="EMBL/GenBank/DDBJ databases">
        <title>Deep-cultivation of Planctomycetes and their phenomic and genomic characterization uncovers novel biology.</title>
        <authorList>
            <person name="Wiegand S."/>
            <person name="Jogler M."/>
            <person name="Boedeker C."/>
            <person name="Pinto D."/>
            <person name="Vollmers J."/>
            <person name="Rivas-Marin E."/>
            <person name="Kohn T."/>
            <person name="Peeters S.H."/>
            <person name="Heuer A."/>
            <person name="Rast P."/>
            <person name="Oberbeckmann S."/>
            <person name="Bunk B."/>
            <person name="Jeske O."/>
            <person name="Meyerdierks A."/>
            <person name="Storesund J.E."/>
            <person name="Kallscheuer N."/>
            <person name="Luecker S."/>
            <person name="Lage O.M."/>
            <person name="Pohl T."/>
            <person name="Merkel B.J."/>
            <person name="Hornburger P."/>
            <person name="Mueller R.-W."/>
            <person name="Bruemmer F."/>
            <person name="Labrenz M."/>
            <person name="Spormann A.M."/>
            <person name="Op Den Camp H."/>
            <person name="Overmann J."/>
            <person name="Amann R."/>
            <person name="Jetten M.S.M."/>
            <person name="Mascher T."/>
            <person name="Medema M.H."/>
            <person name="Devos D.P."/>
            <person name="Kaster A.-K."/>
            <person name="Ovreas L."/>
            <person name="Rohde M."/>
            <person name="Galperin M.Y."/>
            <person name="Jogler C."/>
        </authorList>
    </citation>
    <scope>NUCLEOTIDE SEQUENCE [LARGE SCALE GENOMIC DNA]</scope>
    <source>
        <strain evidence="2 3">KOR42</strain>
    </source>
</reference>
<dbReference type="EMBL" id="SIHI01000001">
    <property type="protein sequence ID" value="TWT59156.1"/>
    <property type="molecule type" value="Genomic_DNA"/>
</dbReference>
<dbReference type="InterPro" id="IPR010331">
    <property type="entry name" value="ExoD"/>
</dbReference>
<dbReference type="Proteomes" id="UP000317243">
    <property type="component" value="Unassembled WGS sequence"/>
</dbReference>
<dbReference type="OrthoDB" id="284449at2"/>
<evidence type="ECO:0000313" key="3">
    <source>
        <dbReference type="Proteomes" id="UP000317243"/>
    </source>
</evidence>
<name>A0A5C5X7X0_9PLAN</name>
<keyword evidence="1" id="KW-0472">Membrane</keyword>
<sequence>MHYVLATLMILLGLSYFPLALVPFGVFFPALANTLLSLGITARDGALIIAGMSVSIASFVFLLWNV</sequence>
<keyword evidence="1" id="KW-0812">Transmembrane</keyword>
<feature type="transmembrane region" description="Helical" evidence="1">
    <location>
        <begin position="44"/>
        <end position="64"/>
    </location>
</feature>
<comment type="caution">
    <text evidence="2">The sequence shown here is derived from an EMBL/GenBank/DDBJ whole genome shotgun (WGS) entry which is preliminary data.</text>
</comment>
<accession>A0A5C5X7X0</accession>
<proteinExistence type="predicted"/>
<dbReference type="AlphaFoldDB" id="A0A5C5X7X0"/>
<keyword evidence="1" id="KW-1133">Transmembrane helix</keyword>
<gene>
    <name evidence="2" type="ORF">KOR42_25450</name>
</gene>
<evidence type="ECO:0000256" key="1">
    <source>
        <dbReference type="SAM" id="Phobius"/>
    </source>
</evidence>
<keyword evidence="3" id="KW-1185">Reference proteome</keyword>
<protein>
    <submittedName>
        <fullName evidence="2">Exopolysaccharide synthesis, ExoD</fullName>
    </submittedName>
</protein>